<feature type="compositionally biased region" description="Basic and acidic residues" evidence="1">
    <location>
        <begin position="10"/>
        <end position="26"/>
    </location>
</feature>
<feature type="region of interest" description="Disordered" evidence="1">
    <location>
        <begin position="1"/>
        <end position="52"/>
    </location>
</feature>
<evidence type="ECO:0000313" key="3">
    <source>
        <dbReference type="Proteomes" id="UP000503349"/>
    </source>
</evidence>
<dbReference type="AlphaFoldDB" id="A0A6G1PUI0"/>
<dbReference type="Proteomes" id="UP000503349">
    <property type="component" value="Chromosome 9"/>
</dbReference>
<name>A0A6G1PUI0_CHAAH</name>
<evidence type="ECO:0000313" key="2">
    <source>
        <dbReference type="EMBL" id="KAF3693843.1"/>
    </source>
</evidence>
<gene>
    <name evidence="2" type="ORF">EXN66_Car009519</name>
</gene>
<feature type="compositionally biased region" description="Low complexity" evidence="1">
    <location>
        <begin position="28"/>
        <end position="43"/>
    </location>
</feature>
<sequence length="52" mass="5863">MFTMGSGIKQNERKDQEREAKKDRQPESSSSSSSKLSNSFCVSPHCSNERIL</sequence>
<reference evidence="3" key="2">
    <citation type="submission" date="2019-02" db="EMBL/GenBank/DDBJ databases">
        <title>Opniocepnalus argus Var Kimnra genome.</title>
        <authorList>
            <person name="Zhou C."/>
            <person name="Xiao S."/>
        </authorList>
    </citation>
    <scope>NUCLEOTIDE SEQUENCE [LARGE SCALE GENOMIC DNA]</scope>
</reference>
<evidence type="ECO:0000256" key="1">
    <source>
        <dbReference type="SAM" id="MobiDB-lite"/>
    </source>
</evidence>
<dbReference type="EMBL" id="CM015720">
    <property type="protein sequence ID" value="KAF3693843.1"/>
    <property type="molecule type" value="Genomic_DNA"/>
</dbReference>
<accession>A0A6G1PUI0</accession>
<organism evidence="2 3">
    <name type="scientific">Channa argus</name>
    <name type="common">Northern snakehead</name>
    <name type="synonym">Ophicephalus argus</name>
    <dbReference type="NCBI Taxonomy" id="215402"/>
    <lineage>
        <taxon>Eukaryota</taxon>
        <taxon>Metazoa</taxon>
        <taxon>Chordata</taxon>
        <taxon>Craniata</taxon>
        <taxon>Vertebrata</taxon>
        <taxon>Euteleostomi</taxon>
        <taxon>Actinopterygii</taxon>
        <taxon>Neopterygii</taxon>
        <taxon>Teleostei</taxon>
        <taxon>Neoteleostei</taxon>
        <taxon>Acanthomorphata</taxon>
        <taxon>Anabantaria</taxon>
        <taxon>Anabantiformes</taxon>
        <taxon>Channoidei</taxon>
        <taxon>Channidae</taxon>
        <taxon>Channa</taxon>
    </lineage>
</organism>
<protein>
    <submittedName>
        <fullName evidence="2">Uncharacterized protein</fullName>
    </submittedName>
</protein>
<reference evidence="2 3" key="1">
    <citation type="submission" date="2019-02" db="EMBL/GenBank/DDBJ databases">
        <title>Opniocepnalus argus genome.</title>
        <authorList>
            <person name="Zhou C."/>
            <person name="Xiao S."/>
        </authorList>
    </citation>
    <scope>NUCLEOTIDE SEQUENCE [LARGE SCALE GENOMIC DNA]</scope>
    <source>
        <strain evidence="2">OARG1902GOOAL</strain>
        <tissue evidence="2">Muscle</tissue>
    </source>
</reference>
<proteinExistence type="predicted"/>
<keyword evidence="3" id="KW-1185">Reference proteome</keyword>